<comment type="caution">
    <text evidence="1">The sequence shown here is derived from an EMBL/GenBank/DDBJ whole genome shotgun (WGS) entry which is preliminary data.</text>
</comment>
<accession>A0A939GVL9</accession>
<evidence type="ECO:0000313" key="2">
    <source>
        <dbReference type="Proteomes" id="UP000664731"/>
    </source>
</evidence>
<dbReference type="EMBL" id="JAFNME010000005">
    <property type="protein sequence ID" value="MBO1248904.1"/>
    <property type="molecule type" value="Genomic_DNA"/>
</dbReference>
<organism evidence="1 2">
    <name type="scientific">Comamonas denitrificans</name>
    <dbReference type="NCBI Taxonomy" id="117506"/>
    <lineage>
        <taxon>Bacteria</taxon>
        <taxon>Pseudomonadati</taxon>
        <taxon>Pseudomonadota</taxon>
        <taxon>Betaproteobacteria</taxon>
        <taxon>Burkholderiales</taxon>
        <taxon>Comamonadaceae</taxon>
        <taxon>Comamonas</taxon>
    </lineage>
</organism>
<keyword evidence="2" id="KW-1185">Reference proteome</keyword>
<proteinExistence type="predicted"/>
<evidence type="ECO:0000313" key="1">
    <source>
        <dbReference type="EMBL" id="MBO1248904.1"/>
    </source>
</evidence>
<gene>
    <name evidence="1" type="ORF">J1777_03500</name>
</gene>
<name>A0A939GVL9_9BURK</name>
<reference evidence="1" key="1">
    <citation type="submission" date="2021-03" db="EMBL/GenBank/DDBJ databases">
        <title>Comamonas denitrificans.</title>
        <authorList>
            <person name="Finster K."/>
        </authorList>
    </citation>
    <scope>NUCLEOTIDE SEQUENCE</scope>
    <source>
        <strain evidence="1">MM2021_4</strain>
    </source>
</reference>
<protein>
    <submittedName>
        <fullName evidence="1">Uncharacterized protein</fullName>
    </submittedName>
</protein>
<dbReference type="RefSeq" id="WP_207574450.1">
    <property type="nucleotide sequence ID" value="NZ_JAFNME010000005.1"/>
</dbReference>
<sequence length="78" mass="8810">MPFASTHPFAVGDFRITPLSRSHGSDQYTALLSIQRGQGRQQLDRVYTFKPEFKTQDSALMYAAAQGRHWLLDPTSLP</sequence>
<dbReference type="Proteomes" id="UP000664731">
    <property type="component" value="Unassembled WGS sequence"/>
</dbReference>
<dbReference type="AlphaFoldDB" id="A0A939GVL9"/>